<reference evidence="2" key="1">
    <citation type="submission" date="2019-12" db="EMBL/GenBank/DDBJ databases">
        <title>Genome sequencing and annotation of Brassica cretica.</title>
        <authorList>
            <person name="Studholme D.J."/>
            <person name="Sarris P.F."/>
        </authorList>
    </citation>
    <scope>NUCLEOTIDE SEQUENCE</scope>
    <source>
        <strain evidence="2">PFS-001/15</strain>
        <tissue evidence="2">Leaf</tissue>
    </source>
</reference>
<evidence type="ECO:0000313" key="3">
    <source>
        <dbReference type="Proteomes" id="UP000712281"/>
    </source>
</evidence>
<gene>
    <name evidence="2" type="ORF">F2Q68_00025414</name>
</gene>
<organism evidence="2 3">
    <name type="scientific">Brassica cretica</name>
    <name type="common">Mustard</name>
    <dbReference type="NCBI Taxonomy" id="69181"/>
    <lineage>
        <taxon>Eukaryota</taxon>
        <taxon>Viridiplantae</taxon>
        <taxon>Streptophyta</taxon>
        <taxon>Embryophyta</taxon>
        <taxon>Tracheophyta</taxon>
        <taxon>Spermatophyta</taxon>
        <taxon>Magnoliopsida</taxon>
        <taxon>eudicotyledons</taxon>
        <taxon>Gunneridae</taxon>
        <taxon>Pentapetalae</taxon>
        <taxon>rosids</taxon>
        <taxon>malvids</taxon>
        <taxon>Brassicales</taxon>
        <taxon>Brassicaceae</taxon>
        <taxon>Brassiceae</taxon>
        <taxon>Brassica</taxon>
    </lineage>
</organism>
<protein>
    <submittedName>
        <fullName evidence="2">Uncharacterized protein</fullName>
    </submittedName>
</protein>
<accession>A0A8S9IKU6</accession>
<feature type="region of interest" description="Disordered" evidence="1">
    <location>
        <begin position="49"/>
        <end position="70"/>
    </location>
</feature>
<dbReference type="AlphaFoldDB" id="A0A8S9IKU6"/>
<evidence type="ECO:0000313" key="2">
    <source>
        <dbReference type="EMBL" id="KAF2569796.1"/>
    </source>
</evidence>
<name>A0A8S9IKU6_BRACR</name>
<dbReference type="EMBL" id="QGKW02001911">
    <property type="protein sequence ID" value="KAF2569796.1"/>
    <property type="molecule type" value="Genomic_DNA"/>
</dbReference>
<sequence>MTSSYRGSPYFSYSFENRGVKLTVAGLIHRGSVKRHKVRSTARGVGPIRRTGELDSAFGPTRRTGKLDGMVDPTRPFGSWEVLVIAPRPSCSECESEDPGVLDFLFGTRGGRHSLSFDGPFRVAPLVMSFPLQIEQIGS</sequence>
<proteinExistence type="predicted"/>
<dbReference type="Proteomes" id="UP000712281">
    <property type="component" value="Unassembled WGS sequence"/>
</dbReference>
<evidence type="ECO:0000256" key="1">
    <source>
        <dbReference type="SAM" id="MobiDB-lite"/>
    </source>
</evidence>
<comment type="caution">
    <text evidence="2">The sequence shown here is derived from an EMBL/GenBank/DDBJ whole genome shotgun (WGS) entry which is preliminary data.</text>
</comment>